<dbReference type="AlphaFoldDB" id="A0AA36ECL2"/>
<evidence type="ECO:0000313" key="3">
    <source>
        <dbReference type="Proteomes" id="UP001177003"/>
    </source>
</evidence>
<accession>A0AA36ECL2</accession>
<dbReference type="InterPro" id="IPR035992">
    <property type="entry name" value="Ricin_B-like_lectins"/>
</dbReference>
<keyword evidence="3" id="KW-1185">Reference proteome</keyword>
<feature type="signal peptide" evidence="1">
    <location>
        <begin position="1"/>
        <end position="20"/>
    </location>
</feature>
<proteinExistence type="predicted"/>
<organism evidence="2 3">
    <name type="scientific">Lactuca saligna</name>
    <name type="common">Willowleaf lettuce</name>
    <dbReference type="NCBI Taxonomy" id="75948"/>
    <lineage>
        <taxon>Eukaryota</taxon>
        <taxon>Viridiplantae</taxon>
        <taxon>Streptophyta</taxon>
        <taxon>Embryophyta</taxon>
        <taxon>Tracheophyta</taxon>
        <taxon>Spermatophyta</taxon>
        <taxon>Magnoliopsida</taxon>
        <taxon>eudicotyledons</taxon>
        <taxon>Gunneridae</taxon>
        <taxon>Pentapetalae</taxon>
        <taxon>asterids</taxon>
        <taxon>campanulids</taxon>
        <taxon>Asterales</taxon>
        <taxon>Asteraceae</taxon>
        <taxon>Cichorioideae</taxon>
        <taxon>Cichorieae</taxon>
        <taxon>Lactucinae</taxon>
        <taxon>Lactuca</taxon>
    </lineage>
</organism>
<name>A0AA36ECL2_LACSI</name>
<dbReference type="Proteomes" id="UP001177003">
    <property type="component" value="Chromosome 6"/>
</dbReference>
<dbReference type="InterPro" id="IPR017853">
    <property type="entry name" value="GH"/>
</dbReference>
<feature type="chain" id="PRO_5041285438" description="Mannan endo-1,4-beta-mannosidase" evidence="1">
    <location>
        <begin position="21"/>
        <end position="533"/>
    </location>
</feature>
<evidence type="ECO:0000256" key="1">
    <source>
        <dbReference type="SAM" id="SignalP"/>
    </source>
</evidence>
<dbReference type="SUPFAM" id="SSF50370">
    <property type="entry name" value="Ricin B-like lectins"/>
    <property type="match status" value="1"/>
</dbReference>
<dbReference type="SUPFAM" id="SSF51445">
    <property type="entry name" value="(Trans)glycosidases"/>
    <property type="match status" value="1"/>
</dbReference>
<dbReference type="Gene3D" id="3.20.20.80">
    <property type="entry name" value="Glycosidases"/>
    <property type="match status" value="1"/>
</dbReference>
<protein>
    <recommendedName>
        <fullName evidence="4">Mannan endo-1,4-beta-mannosidase</fullName>
    </recommendedName>
</protein>
<dbReference type="PANTHER" id="PTHR31263">
    <property type="entry name" value="CELLULASE FAMILY PROTEIN (AFU_ORTHOLOGUE AFUA_5G14560)"/>
    <property type="match status" value="1"/>
</dbReference>
<evidence type="ECO:0008006" key="4">
    <source>
        <dbReference type="Google" id="ProtNLM"/>
    </source>
</evidence>
<dbReference type="EMBL" id="OX465082">
    <property type="protein sequence ID" value="CAI9291148.1"/>
    <property type="molecule type" value="Genomic_DNA"/>
</dbReference>
<sequence>MPLRSTSILLLVLFLFPSHSFPLSTSSRWIVDQISGYRVKLSCVNWPGHLHVMIPEGLNKKPVKAIVSDISHTMGFNCVRLTWATYMYTRYSNITVSESLDKWNLTGAKEGVRKNNPELLEMSVVEAQNVVVNELGKGKLMVVLDNHVSLPEWCCGENDGNGFFGDVFFDPDEWLQGLVAVARRYNSNPSVVAMSMRNELRGPHQNVASWYKYMQQGAVAIHQENPDILVIFSGLSYDTNLKFLKSEPLSINLDNKLVFESHWYPFGQPSDKWILQTNEYCANVTKWFMDNSGFLFLTDKNSFPLFLSEFGLDQRGENEMENRYFICLLMTMAENDIDWALWQLPGSFMLREGEVEKEDVFGMYDFKWKKLRNSTVLEKLQFVQTKIQGNVGSSNQTSYIIYHPLSGKCVKGGNNLSMTKCRQATRWDHLHDGGAIRLAKKTTHCLTTIKQGLPPIISNHECSSPQSLWNVVSSSKHHLASKDSQGNDVCLEVDPSTSKVVTNKCLCLDDNLRDVPKCEENPQRQWLKLIPTN</sequence>
<dbReference type="PANTHER" id="PTHR31263:SF68">
    <property type="entry name" value="GLYCOSIDE HYDROLASE FAMILY 5 DOMAIN-CONTAINING PROTEIN"/>
    <property type="match status" value="1"/>
</dbReference>
<gene>
    <name evidence="2" type="ORF">LSALG_LOCUS30304</name>
</gene>
<reference evidence="2" key="1">
    <citation type="submission" date="2023-04" db="EMBL/GenBank/DDBJ databases">
        <authorList>
            <person name="Vijverberg K."/>
            <person name="Xiong W."/>
            <person name="Schranz E."/>
        </authorList>
    </citation>
    <scope>NUCLEOTIDE SEQUENCE</scope>
</reference>
<evidence type="ECO:0000313" key="2">
    <source>
        <dbReference type="EMBL" id="CAI9291148.1"/>
    </source>
</evidence>
<keyword evidence="1" id="KW-0732">Signal</keyword>